<reference evidence="3" key="1">
    <citation type="journal article" date="2017" name="Nat. Commun.">
        <title>The asparagus genome sheds light on the origin and evolution of a young Y chromosome.</title>
        <authorList>
            <person name="Harkess A."/>
            <person name="Zhou J."/>
            <person name="Xu C."/>
            <person name="Bowers J.E."/>
            <person name="Van der Hulst R."/>
            <person name="Ayyampalayam S."/>
            <person name="Mercati F."/>
            <person name="Riccardi P."/>
            <person name="McKain M.R."/>
            <person name="Kakrana A."/>
            <person name="Tang H."/>
            <person name="Ray J."/>
            <person name="Groenendijk J."/>
            <person name="Arikit S."/>
            <person name="Mathioni S.M."/>
            <person name="Nakano M."/>
            <person name="Shan H."/>
            <person name="Telgmann-Rauber A."/>
            <person name="Kanno A."/>
            <person name="Yue Z."/>
            <person name="Chen H."/>
            <person name="Li W."/>
            <person name="Chen Y."/>
            <person name="Xu X."/>
            <person name="Zhang Y."/>
            <person name="Luo S."/>
            <person name="Chen H."/>
            <person name="Gao J."/>
            <person name="Mao Z."/>
            <person name="Pires J.C."/>
            <person name="Luo M."/>
            <person name="Kudrna D."/>
            <person name="Wing R.A."/>
            <person name="Meyers B.C."/>
            <person name="Yi K."/>
            <person name="Kong H."/>
            <person name="Lavrijsen P."/>
            <person name="Sunseri F."/>
            <person name="Falavigna A."/>
            <person name="Ye Y."/>
            <person name="Leebens-Mack J.H."/>
            <person name="Chen G."/>
        </authorList>
    </citation>
    <scope>NUCLEOTIDE SEQUENCE [LARGE SCALE GENOMIC DNA]</scope>
    <source>
        <strain evidence="3">cv. DH0086</strain>
    </source>
</reference>
<dbReference type="Gramene" id="ONK58374">
    <property type="protein sequence ID" value="ONK58374"/>
    <property type="gene ID" value="A4U43_C09F11590"/>
</dbReference>
<proteinExistence type="predicted"/>
<evidence type="ECO:0000256" key="1">
    <source>
        <dbReference type="SAM" id="Coils"/>
    </source>
</evidence>
<dbReference type="AlphaFoldDB" id="A0A5P1E6X3"/>
<dbReference type="EMBL" id="CM007389">
    <property type="protein sequence ID" value="ONK58374.1"/>
    <property type="molecule type" value="Genomic_DNA"/>
</dbReference>
<evidence type="ECO:0000313" key="3">
    <source>
        <dbReference type="Proteomes" id="UP000243459"/>
    </source>
</evidence>
<keyword evidence="3" id="KW-1185">Reference proteome</keyword>
<feature type="coiled-coil region" evidence="1">
    <location>
        <begin position="111"/>
        <end position="163"/>
    </location>
</feature>
<sequence>MSSILMRDPQSEKRELVCKGPRLKPRFLVKGKELATEGVSPLKEYGWPYPHHVDEIKPKEELEVQKANLEKALLSLSTKKNELGSWRQEMEVWESMIEGLKASDNQKSIKIDKLNHELHEQNKRIRHLSKEVTYRRREMDQALEQDKANCHVAQRLKTELEEKWASLKKHQDESA</sequence>
<evidence type="ECO:0000313" key="2">
    <source>
        <dbReference type="EMBL" id="ONK58374.1"/>
    </source>
</evidence>
<keyword evidence="1" id="KW-0175">Coiled coil</keyword>
<name>A0A5P1E6X3_ASPOF</name>
<organism evidence="2 3">
    <name type="scientific">Asparagus officinalis</name>
    <name type="common">Garden asparagus</name>
    <dbReference type="NCBI Taxonomy" id="4686"/>
    <lineage>
        <taxon>Eukaryota</taxon>
        <taxon>Viridiplantae</taxon>
        <taxon>Streptophyta</taxon>
        <taxon>Embryophyta</taxon>
        <taxon>Tracheophyta</taxon>
        <taxon>Spermatophyta</taxon>
        <taxon>Magnoliopsida</taxon>
        <taxon>Liliopsida</taxon>
        <taxon>Asparagales</taxon>
        <taxon>Asparagaceae</taxon>
        <taxon>Asparagoideae</taxon>
        <taxon>Asparagus</taxon>
    </lineage>
</organism>
<protein>
    <submittedName>
        <fullName evidence="2">Uncharacterized protein</fullName>
    </submittedName>
</protein>
<gene>
    <name evidence="2" type="ORF">A4U43_C09F11590</name>
</gene>
<accession>A0A5P1E6X3</accession>
<dbReference type="Proteomes" id="UP000243459">
    <property type="component" value="Chromosome 9"/>
</dbReference>